<dbReference type="SMART" id="SM00388">
    <property type="entry name" value="HisKA"/>
    <property type="match status" value="1"/>
</dbReference>
<protein>
    <recommendedName>
        <fullName evidence="2">histidine kinase</fullName>
        <ecNumber evidence="2">2.7.13.3</ecNumber>
    </recommendedName>
</protein>
<sequence>MLNNKARIPSILVPSLLNRFLILLVVMTIASLSAVWFAFSQVLADRQKQEVATAVHFVLPQISAAVKNGDENAAFIGLRALNDVLPIKVAQIYRERETPWLEYRAEPHQISGLDSDNLEVGADSLDLANIASKDLTRIGGADPDLAFDTQIFDFKNVPSEAGETGRTLSSADRSGYLKLYLNPANTFRGVFQSARLLIGSLLLLFLGLAFFYYQSLRFRIEGRLQGLLRRLANLDTHAPARHLLPLSGSTQVRDEFDMIAAHYNQLLLGVDSLQRKVKSLQEQIRRNETEVEQQVQHRTAEIRKLNERYLEQKFDARNFALKARQARWEADKANRDKTRFLAAASHDLRQPLHAMNLFLEALDREVRSERGRGIYEDLQKSLESMQTMFNSLLDISRLEAGVTEANMQPVAMQDIFDKLELLFRQSAEDKSLDLRILPSKLLVCSDPQLLEQIARNLLSNAIKYTEKGAVLVGCRRDGAKVRFFVMDQGIGIRKSKQAQIFSEFVQLDNEERDRSKGIGLGLAIVKRACEVLDHDIRLHSVYSEWTRFDIILPRTYSLHQTQLTQSTASALSRFDGQKVLVLDDDNTVLLAMSSLLESWNLQPLLAQTIAEAKDFCSGRSDKPDLIISDYRLQNGASGIEAVQQLNEMLGSPRPALIITGETAPERIRTATNSGYQVMFKPVKPARLRALCQTALSKRAAVSTVVSSQTNEAVAASGGA</sequence>
<dbReference type="PANTHER" id="PTHR43047">
    <property type="entry name" value="TWO-COMPONENT HISTIDINE PROTEIN KINASE"/>
    <property type="match status" value="1"/>
</dbReference>
<evidence type="ECO:0000256" key="3">
    <source>
        <dbReference type="ARBA" id="ARBA00022553"/>
    </source>
</evidence>
<dbReference type="CDD" id="cd00156">
    <property type="entry name" value="REC"/>
    <property type="match status" value="1"/>
</dbReference>
<organism evidence="11 12">
    <name type="scientific">Allohahella marinimesophila</name>
    <dbReference type="NCBI Taxonomy" id="1054972"/>
    <lineage>
        <taxon>Bacteria</taxon>
        <taxon>Pseudomonadati</taxon>
        <taxon>Pseudomonadota</taxon>
        <taxon>Gammaproteobacteria</taxon>
        <taxon>Oceanospirillales</taxon>
        <taxon>Hahellaceae</taxon>
        <taxon>Allohahella</taxon>
    </lineage>
</organism>
<dbReference type="Proteomes" id="UP001501337">
    <property type="component" value="Unassembled WGS sequence"/>
</dbReference>
<keyword evidence="3 6" id="KW-0597">Phosphoprotein</keyword>
<dbReference type="EMBL" id="BAABBO010000009">
    <property type="protein sequence ID" value="GAA3960801.1"/>
    <property type="molecule type" value="Genomic_DNA"/>
</dbReference>
<dbReference type="SUPFAM" id="SSF55874">
    <property type="entry name" value="ATPase domain of HSP90 chaperone/DNA topoisomerase II/histidine kinase"/>
    <property type="match status" value="1"/>
</dbReference>
<comment type="catalytic activity">
    <reaction evidence="1">
        <text>ATP + protein L-histidine = ADP + protein N-phospho-L-histidine.</text>
        <dbReference type="EC" id="2.7.13.3"/>
    </reaction>
</comment>
<dbReference type="Gene3D" id="3.40.50.2300">
    <property type="match status" value="1"/>
</dbReference>
<dbReference type="PANTHER" id="PTHR43047:SF9">
    <property type="entry name" value="HISTIDINE KINASE"/>
    <property type="match status" value="1"/>
</dbReference>
<evidence type="ECO:0000256" key="6">
    <source>
        <dbReference type="PROSITE-ProRule" id="PRU00169"/>
    </source>
</evidence>
<feature type="transmembrane region" description="Helical" evidence="8">
    <location>
        <begin position="196"/>
        <end position="213"/>
    </location>
</feature>
<dbReference type="RefSeq" id="WP_344805598.1">
    <property type="nucleotide sequence ID" value="NZ_BAABBO010000009.1"/>
</dbReference>
<dbReference type="InterPro" id="IPR036097">
    <property type="entry name" value="HisK_dim/P_sf"/>
</dbReference>
<evidence type="ECO:0000256" key="2">
    <source>
        <dbReference type="ARBA" id="ARBA00012438"/>
    </source>
</evidence>
<dbReference type="CDD" id="cd00082">
    <property type="entry name" value="HisKA"/>
    <property type="match status" value="1"/>
</dbReference>
<keyword evidence="4" id="KW-0808">Transferase</keyword>
<keyword evidence="7" id="KW-0175">Coiled coil</keyword>
<feature type="domain" description="Histidine kinase" evidence="9">
    <location>
        <begin position="343"/>
        <end position="556"/>
    </location>
</feature>
<keyword evidence="5" id="KW-0418">Kinase</keyword>
<keyword evidence="8" id="KW-1133">Transmembrane helix</keyword>
<keyword evidence="8" id="KW-0472">Membrane</keyword>
<dbReference type="InterPro" id="IPR003661">
    <property type="entry name" value="HisK_dim/P_dom"/>
</dbReference>
<dbReference type="Pfam" id="PF02518">
    <property type="entry name" value="HATPase_c"/>
    <property type="match status" value="1"/>
</dbReference>
<dbReference type="SUPFAM" id="SSF52172">
    <property type="entry name" value="CheY-like"/>
    <property type="match status" value="1"/>
</dbReference>
<feature type="transmembrane region" description="Helical" evidence="8">
    <location>
        <begin position="20"/>
        <end position="39"/>
    </location>
</feature>
<dbReference type="EC" id="2.7.13.3" evidence="2"/>
<dbReference type="Pfam" id="PF00072">
    <property type="entry name" value="Response_reg"/>
    <property type="match status" value="1"/>
</dbReference>
<name>A0ABP7P7C1_9GAMM</name>
<reference evidence="12" key="1">
    <citation type="journal article" date="2019" name="Int. J. Syst. Evol. Microbiol.">
        <title>The Global Catalogue of Microorganisms (GCM) 10K type strain sequencing project: providing services to taxonomists for standard genome sequencing and annotation.</title>
        <authorList>
            <consortium name="The Broad Institute Genomics Platform"/>
            <consortium name="The Broad Institute Genome Sequencing Center for Infectious Disease"/>
            <person name="Wu L."/>
            <person name="Ma J."/>
        </authorList>
    </citation>
    <scope>NUCLEOTIDE SEQUENCE [LARGE SCALE GENOMIC DNA]</scope>
    <source>
        <strain evidence="12">JCM 17555</strain>
    </source>
</reference>
<gene>
    <name evidence="11" type="ORF">GCM10022278_18610</name>
</gene>
<evidence type="ECO:0000256" key="8">
    <source>
        <dbReference type="SAM" id="Phobius"/>
    </source>
</evidence>
<comment type="caution">
    <text evidence="11">The sequence shown here is derived from an EMBL/GenBank/DDBJ whole genome shotgun (WGS) entry which is preliminary data.</text>
</comment>
<evidence type="ECO:0000313" key="11">
    <source>
        <dbReference type="EMBL" id="GAA3960801.1"/>
    </source>
</evidence>
<dbReference type="InterPro" id="IPR001789">
    <property type="entry name" value="Sig_transdc_resp-reg_receiver"/>
</dbReference>
<dbReference type="Gene3D" id="3.30.565.10">
    <property type="entry name" value="Histidine kinase-like ATPase, C-terminal domain"/>
    <property type="match status" value="1"/>
</dbReference>
<evidence type="ECO:0000259" key="9">
    <source>
        <dbReference type="PROSITE" id="PS50109"/>
    </source>
</evidence>
<dbReference type="PRINTS" id="PR00344">
    <property type="entry name" value="BCTRLSENSOR"/>
</dbReference>
<accession>A0ABP7P7C1</accession>
<evidence type="ECO:0000256" key="5">
    <source>
        <dbReference type="ARBA" id="ARBA00022777"/>
    </source>
</evidence>
<dbReference type="InterPro" id="IPR004358">
    <property type="entry name" value="Sig_transdc_His_kin-like_C"/>
</dbReference>
<dbReference type="SUPFAM" id="SSF47384">
    <property type="entry name" value="Homodimeric domain of signal transducing histidine kinase"/>
    <property type="match status" value="1"/>
</dbReference>
<dbReference type="PROSITE" id="PS50109">
    <property type="entry name" value="HIS_KIN"/>
    <property type="match status" value="1"/>
</dbReference>
<dbReference type="InterPro" id="IPR005467">
    <property type="entry name" value="His_kinase_dom"/>
</dbReference>
<dbReference type="SMART" id="SM00387">
    <property type="entry name" value="HATPase_c"/>
    <property type="match status" value="1"/>
</dbReference>
<evidence type="ECO:0000256" key="1">
    <source>
        <dbReference type="ARBA" id="ARBA00000085"/>
    </source>
</evidence>
<dbReference type="Gene3D" id="1.10.287.130">
    <property type="match status" value="1"/>
</dbReference>
<dbReference type="InterPro" id="IPR036890">
    <property type="entry name" value="HATPase_C_sf"/>
</dbReference>
<feature type="modified residue" description="4-aspartylphosphate" evidence="6">
    <location>
        <position position="629"/>
    </location>
</feature>
<evidence type="ECO:0000256" key="4">
    <source>
        <dbReference type="ARBA" id="ARBA00022679"/>
    </source>
</evidence>
<keyword evidence="8" id="KW-0812">Transmembrane</keyword>
<proteinExistence type="predicted"/>
<feature type="coiled-coil region" evidence="7">
    <location>
        <begin position="263"/>
        <end position="297"/>
    </location>
</feature>
<dbReference type="Pfam" id="PF00512">
    <property type="entry name" value="HisKA"/>
    <property type="match status" value="1"/>
</dbReference>
<evidence type="ECO:0000259" key="10">
    <source>
        <dbReference type="PROSITE" id="PS50110"/>
    </source>
</evidence>
<evidence type="ECO:0000256" key="7">
    <source>
        <dbReference type="SAM" id="Coils"/>
    </source>
</evidence>
<dbReference type="InterPro" id="IPR003594">
    <property type="entry name" value="HATPase_dom"/>
</dbReference>
<dbReference type="SMART" id="SM00448">
    <property type="entry name" value="REC"/>
    <property type="match status" value="1"/>
</dbReference>
<feature type="domain" description="Response regulatory" evidence="10">
    <location>
        <begin position="578"/>
        <end position="695"/>
    </location>
</feature>
<keyword evidence="12" id="KW-1185">Reference proteome</keyword>
<dbReference type="InterPro" id="IPR011006">
    <property type="entry name" value="CheY-like_superfamily"/>
</dbReference>
<evidence type="ECO:0000313" key="12">
    <source>
        <dbReference type="Proteomes" id="UP001501337"/>
    </source>
</evidence>
<dbReference type="PROSITE" id="PS50110">
    <property type="entry name" value="RESPONSE_REGULATORY"/>
    <property type="match status" value="1"/>
</dbReference>